<reference evidence="4" key="1">
    <citation type="journal article" date="2020" name="bioRxiv">
        <title>A rank-normalized archaeal taxonomy based on genome phylogeny resolves widespread incomplete and uneven classifications.</title>
        <authorList>
            <person name="Rinke C."/>
            <person name="Chuvochina M."/>
            <person name="Mussig A.J."/>
            <person name="Chaumeil P.-A."/>
            <person name="Waite D.W."/>
            <person name="Whitman W.B."/>
            <person name="Parks D.H."/>
            <person name="Hugenholtz P."/>
        </authorList>
    </citation>
    <scope>NUCLEOTIDE SEQUENCE [LARGE SCALE GENOMIC DNA]</scope>
</reference>
<dbReference type="EMBL" id="DUGH01000170">
    <property type="protein sequence ID" value="HIH17144.1"/>
    <property type="molecule type" value="Genomic_DNA"/>
</dbReference>
<organism evidence="2 4">
    <name type="scientific">Candidatus Iainarchaeum sp</name>
    <dbReference type="NCBI Taxonomy" id="3101447"/>
    <lineage>
        <taxon>Archaea</taxon>
        <taxon>Candidatus Iainarchaeota</taxon>
        <taxon>Candidatus Iainarchaeia</taxon>
        <taxon>Candidatus Iainarchaeales</taxon>
        <taxon>Candidatus Iainarchaeaceae</taxon>
        <taxon>Candidatus Iainarchaeum</taxon>
    </lineage>
</organism>
<dbReference type="Proteomes" id="UP000678237">
    <property type="component" value="Unassembled WGS sequence"/>
</dbReference>
<dbReference type="Proteomes" id="UP000564964">
    <property type="component" value="Unassembled WGS sequence"/>
</dbReference>
<sequence length="123" mass="12794">MHSLNPVRVGKQQGALSLEAMAALAALLAVLSLMVGTWQDISFQAMDAGHALHSFLEAESCATLADSLYSNAGGELSTALPCGFSDHAASASSGQAIHSASILSAHAEFDGQKLRVNVLEHYK</sequence>
<name>A0A7J4JIG9_9ARCH</name>
<evidence type="ECO:0000313" key="4">
    <source>
        <dbReference type="Proteomes" id="UP000564964"/>
    </source>
</evidence>
<evidence type="ECO:0000313" key="2">
    <source>
        <dbReference type="EMBL" id="HIH17144.1"/>
    </source>
</evidence>
<reference evidence="3" key="3">
    <citation type="submission" date="2021-05" db="EMBL/GenBank/DDBJ databases">
        <title>Protein family content uncovers lineage relationships and bacterial pathway maintenance mechanisms in DPANN archaea.</title>
        <authorList>
            <person name="Castelle C.J."/>
            <person name="Meheust R."/>
            <person name="Jaffe A.L."/>
            <person name="Seitz K."/>
            <person name="Gong X."/>
            <person name="Baker B.J."/>
            <person name="Banfield J.F."/>
        </authorList>
    </citation>
    <scope>NUCLEOTIDE SEQUENCE</scope>
    <source>
        <strain evidence="3">RIFCSPLOWO2_01_FULL_58_19</strain>
    </source>
</reference>
<comment type="caution">
    <text evidence="2">The sequence shown here is derived from an EMBL/GenBank/DDBJ whole genome shotgun (WGS) entry which is preliminary data.</text>
</comment>
<dbReference type="EMBL" id="JAGVWE010000002">
    <property type="protein sequence ID" value="MBS3062486.1"/>
    <property type="molecule type" value="Genomic_DNA"/>
</dbReference>
<feature type="transmembrane region" description="Helical" evidence="1">
    <location>
        <begin position="20"/>
        <end position="38"/>
    </location>
</feature>
<evidence type="ECO:0000256" key="1">
    <source>
        <dbReference type="SAM" id="Phobius"/>
    </source>
</evidence>
<dbReference type="AlphaFoldDB" id="A0A7J4JIG9"/>
<proteinExistence type="predicted"/>
<protein>
    <submittedName>
        <fullName evidence="2">Uncharacterized protein</fullName>
    </submittedName>
</protein>
<keyword evidence="1" id="KW-0472">Membrane</keyword>
<reference evidence="3" key="2">
    <citation type="submission" date="2021-03" db="EMBL/GenBank/DDBJ databases">
        <authorList>
            <person name="Jaffe A."/>
        </authorList>
    </citation>
    <scope>NUCLEOTIDE SEQUENCE</scope>
    <source>
        <strain evidence="3">RIFCSPLOWO2_01_FULL_58_19</strain>
    </source>
</reference>
<keyword evidence="1" id="KW-0812">Transmembrane</keyword>
<gene>
    <name evidence="2" type="ORF">HA252_07105</name>
    <name evidence="3" type="ORF">J4203_01310</name>
</gene>
<keyword evidence="1" id="KW-1133">Transmembrane helix</keyword>
<accession>A0A7J4JIG9</accession>
<evidence type="ECO:0000313" key="3">
    <source>
        <dbReference type="EMBL" id="MBS3062486.1"/>
    </source>
</evidence>